<sequence length="51" mass="5701">MLRDSYNLLRLQKKPLAIVKEVTLCPVPASIGQAPKLPIRKKASVFLTKLI</sequence>
<protein>
    <submittedName>
        <fullName evidence="1">Uncharacterized protein</fullName>
    </submittedName>
</protein>
<accession>A0A0L8GDN6</accession>
<proteinExistence type="predicted"/>
<name>A0A0L8GDN6_OCTBM</name>
<evidence type="ECO:0000313" key="1">
    <source>
        <dbReference type="EMBL" id="KOF75068.1"/>
    </source>
</evidence>
<gene>
    <name evidence="1" type="ORF">OCBIM_22035268mg</name>
</gene>
<dbReference type="EMBL" id="KQ422349">
    <property type="protein sequence ID" value="KOF75068.1"/>
    <property type="molecule type" value="Genomic_DNA"/>
</dbReference>
<dbReference type="AlphaFoldDB" id="A0A0L8GDN6"/>
<organism evidence="1">
    <name type="scientific">Octopus bimaculoides</name>
    <name type="common">California two-spotted octopus</name>
    <dbReference type="NCBI Taxonomy" id="37653"/>
    <lineage>
        <taxon>Eukaryota</taxon>
        <taxon>Metazoa</taxon>
        <taxon>Spiralia</taxon>
        <taxon>Lophotrochozoa</taxon>
        <taxon>Mollusca</taxon>
        <taxon>Cephalopoda</taxon>
        <taxon>Coleoidea</taxon>
        <taxon>Octopodiformes</taxon>
        <taxon>Octopoda</taxon>
        <taxon>Incirrata</taxon>
        <taxon>Octopodidae</taxon>
        <taxon>Octopus</taxon>
    </lineage>
</organism>
<reference evidence="1" key="1">
    <citation type="submission" date="2015-07" db="EMBL/GenBank/DDBJ databases">
        <title>MeaNS - Measles Nucleotide Surveillance Program.</title>
        <authorList>
            <person name="Tran T."/>
            <person name="Druce J."/>
        </authorList>
    </citation>
    <scope>NUCLEOTIDE SEQUENCE</scope>
    <source>
        <strain evidence="1">UCB-OBI-ISO-001</strain>
        <tissue evidence="1">Gonad</tissue>
    </source>
</reference>